<reference evidence="3 4" key="1">
    <citation type="submission" date="2019-05" db="EMBL/GenBank/DDBJ databases">
        <title>Dyadobacter AR-3-8 sp. nov., isolated from arctic soil.</title>
        <authorList>
            <person name="Chaudhary D.K."/>
        </authorList>
    </citation>
    <scope>NUCLEOTIDE SEQUENCE [LARGE SCALE GENOMIC DNA]</scope>
    <source>
        <strain evidence="3 4">AR-3-8</strain>
    </source>
</reference>
<dbReference type="Pfam" id="PF01381">
    <property type="entry name" value="HTH_3"/>
    <property type="match status" value="1"/>
</dbReference>
<dbReference type="InterPro" id="IPR013430">
    <property type="entry name" value="Toxin_antidote_HigA"/>
</dbReference>
<dbReference type="EMBL" id="SZVO01000011">
    <property type="protein sequence ID" value="TKT89567.1"/>
    <property type="molecule type" value="Genomic_DNA"/>
</dbReference>
<dbReference type="NCBIfam" id="TIGR02607">
    <property type="entry name" value="antidote_HigA"/>
    <property type="match status" value="1"/>
</dbReference>
<comment type="caution">
    <text evidence="3">The sequence shown here is derived from an EMBL/GenBank/DDBJ whole genome shotgun (WGS) entry which is preliminary data.</text>
</comment>
<proteinExistence type="predicted"/>
<dbReference type="PROSITE" id="PS50943">
    <property type="entry name" value="HTH_CROC1"/>
    <property type="match status" value="1"/>
</dbReference>
<dbReference type="InterPro" id="IPR001387">
    <property type="entry name" value="Cro/C1-type_HTH"/>
</dbReference>
<evidence type="ECO:0000256" key="1">
    <source>
        <dbReference type="ARBA" id="ARBA00023125"/>
    </source>
</evidence>
<keyword evidence="1" id="KW-0238">DNA-binding</keyword>
<evidence type="ECO:0000313" key="3">
    <source>
        <dbReference type="EMBL" id="TKT89567.1"/>
    </source>
</evidence>
<dbReference type="SMART" id="SM00530">
    <property type="entry name" value="HTH_XRE"/>
    <property type="match status" value="1"/>
</dbReference>
<dbReference type="CDD" id="cd00093">
    <property type="entry name" value="HTH_XRE"/>
    <property type="match status" value="1"/>
</dbReference>
<gene>
    <name evidence="3" type="ORF">FDK13_22160</name>
</gene>
<feature type="domain" description="HTH cro/C1-type" evidence="2">
    <location>
        <begin position="30"/>
        <end position="75"/>
    </location>
</feature>
<evidence type="ECO:0000259" key="2">
    <source>
        <dbReference type="PROSITE" id="PS50943"/>
    </source>
</evidence>
<dbReference type="PANTHER" id="PTHR36924">
    <property type="entry name" value="ANTITOXIN HIGA-1"/>
    <property type="match status" value="1"/>
</dbReference>
<sequence>MINRGMKPPHPGSMIRDIMEGIKEETGNSLTITTVAQGLGVTRSTVSAILNERQGISSQMAIRLSEAFGSTPQFWVKLQSDYDLWHADKKVNKSEVRHFLSPRTLESA</sequence>
<keyword evidence="4" id="KW-1185">Reference proteome</keyword>
<name>A0A4U6D0D3_9BACT</name>
<dbReference type="Proteomes" id="UP000304900">
    <property type="component" value="Unassembled WGS sequence"/>
</dbReference>
<dbReference type="AlphaFoldDB" id="A0A4U6D0D3"/>
<dbReference type="PANTHER" id="PTHR36924:SF1">
    <property type="entry name" value="ANTITOXIN HIGA-1"/>
    <property type="match status" value="1"/>
</dbReference>
<dbReference type="GO" id="GO:0003677">
    <property type="term" value="F:DNA binding"/>
    <property type="evidence" value="ECO:0007669"/>
    <property type="project" value="UniProtKB-KW"/>
</dbReference>
<protein>
    <submittedName>
        <fullName evidence="3">HigA family addiction module antidote protein</fullName>
    </submittedName>
</protein>
<organism evidence="3 4">
    <name type="scientific">Dyadobacter frigoris</name>
    <dbReference type="NCBI Taxonomy" id="2576211"/>
    <lineage>
        <taxon>Bacteria</taxon>
        <taxon>Pseudomonadati</taxon>
        <taxon>Bacteroidota</taxon>
        <taxon>Cytophagia</taxon>
        <taxon>Cytophagales</taxon>
        <taxon>Spirosomataceae</taxon>
        <taxon>Dyadobacter</taxon>
    </lineage>
</organism>
<dbReference type="InterPro" id="IPR010982">
    <property type="entry name" value="Lambda_DNA-bd_dom_sf"/>
</dbReference>
<accession>A0A4U6D0D3</accession>
<dbReference type="Gene3D" id="1.10.260.40">
    <property type="entry name" value="lambda repressor-like DNA-binding domains"/>
    <property type="match status" value="1"/>
</dbReference>
<dbReference type="SUPFAM" id="SSF47413">
    <property type="entry name" value="lambda repressor-like DNA-binding domains"/>
    <property type="match status" value="1"/>
</dbReference>
<dbReference type="OrthoDB" id="3174593at2"/>
<evidence type="ECO:0000313" key="4">
    <source>
        <dbReference type="Proteomes" id="UP000304900"/>
    </source>
</evidence>